<keyword evidence="8" id="KW-0418">Kinase</keyword>
<dbReference type="InterPro" id="IPR003527">
    <property type="entry name" value="MAP_kinase_CS"/>
</dbReference>
<dbReference type="FunFam" id="1.10.510.10:FF:000684">
    <property type="entry name" value="Mitogen-activated protein kinase"/>
    <property type="match status" value="1"/>
</dbReference>
<sequence>MESPVKDSPVRPGFHRMEIQKTTWDVPHRYANLQAIGSGAYGTVCSAIDQKTKEKVAIKKLYRPFQSLIHATRAYRELRLLRHIQHENVICLLNVFTPDPTLEKFQTFYMVMPFVAQDLGHIMKTKRLSNRIVTYLFYQLLRGLKYIHSAGIIHRDLKPGNLAVNENCELKILDFGLARHTESEMTGYVVTRWYRAPEVIFNWMHYSQTVDVWSAACILAEMITGQVLFRGQDSIDQLKKILRLTGTPDSSLVQKMQSKDVSFAVWLFCVSIHPVIDLLEGMLLLDPEARLTAKQGLSHPYLAEYHDPDCEPDAEPYDDSFESLELAIGEWKSLIHMEIMTFDPDHPRMTAM</sequence>
<dbReference type="FunFam" id="3.30.200.20:FF:000769">
    <property type="entry name" value="Mitogen-activated protein kinase 14"/>
    <property type="match status" value="1"/>
</dbReference>
<dbReference type="InterPro" id="IPR000719">
    <property type="entry name" value="Prot_kinase_dom"/>
</dbReference>
<dbReference type="PANTHER" id="PTHR24055">
    <property type="entry name" value="MITOGEN-ACTIVATED PROTEIN KINASE"/>
    <property type="match status" value="1"/>
</dbReference>
<dbReference type="GO" id="GO:0005524">
    <property type="term" value="F:ATP binding"/>
    <property type="evidence" value="ECO:0007669"/>
    <property type="project" value="UniProtKB-UniRule"/>
</dbReference>
<reference evidence="13" key="2">
    <citation type="submission" date="2025-08" db="UniProtKB">
        <authorList>
            <consortium name="Ensembl"/>
        </authorList>
    </citation>
    <scope>IDENTIFICATION</scope>
</reference>
<dbReference type="InterPro" id="IPR050117">
    <property type="entry name" value="MAPK"/>
</dbReference>
<dbReference type="Proteomes" id="UP000005207">
    <property type="component" value="Linkage group LG20"/>
</dbReference>
<dbReference type="PROSITE" id="PS00107">
    <property type="entry name" value="PROTEIN_KINASE_ATP"/>
    <property type="match status" value="1"/>
</dbReference>
<dbReference type="Ensembl" id="ENSONIT00000053057.1">
    <property type="protein sequence ID" value="ENSONIP00000054238.1"/>
    <property type="gene ID" value="ENSONIG00000009142.2"/>
</dbReference>
<accession>A0A669D0Z0</accession>
<feature type="binding site" evidence="11">
    <location>
        <position position="60"/>
    </location>
    <ligand>
        <name>ATP</name>
        <dbReference type="ChEBI" id="CHEBI:30616"/>
    </ligand>
</feature>
<keyword evidence="7 11" id="KW-0547">Nucleotide-binding</keyword>
<comment type="similarity">
    <text evidence="2">Belongs to the protein kinase superfamily. CMGC Ser/Thr protein kinase family. MAP kinase subfamily.</text>
</comment>
<dbReference type="Gene3D" id="1.10.510.10">
    <property type="entry name" value="Transferase(Phosphotransferase) domain 1"/>
    <property type="match status" value="1"/>
</dbReference>
<dbReference type="GO" id="GO:0005737">
    <property type="term" value="C:cytoplasm"/>
    <property type="evidence" value="ECO:0007669"/>
    <property type="project" value="UniProtKB-ARBA"/>
</dbReference>
<dbReference type="InterPro" id="IPR017441">
    <property type="entry name" value="Protein_kinase_ATP_BS"/>
</dbReference>
<protein>
    <recommendedName>
        <fullName evidence="3">mitogen-activated protein kinase</fullName>
        <ecNumber evidence="3">2.7.11.24</ecNumber>
    </recommendedName>
</protein>
<keyword evidence="14" id="KW-1185">Reference proteome</keyword>
<dbReference type="AlphaFoldDB" id="A0A669D0Z0"/>
<dbReference type="SMART" id="SM00220">
    <property type="entry name" value="S_TKc"/>
    <property type="match status" value="1"/>
</dbReference>
<evidence type="ECO:0000259" key="12">
    <source>
        <dbReference type="PROSITE" id="PS50011"/>
    </source>
</evidence>
<dbReference type="InterPro" id="IPR011009">
    <property type="entry name" value="Kinase-like_dom_sf"/>
</dbReference>
<evidence type="ECO:0000313" key="13">
    <source>
        <dbReference type="Ensembl" id="ENSONIP00000054238.1"/>
    </source>
</evidence>
<keyword evidence="4" id="KW-0723">Serine/threonine-protein kinase</keyword>
<evidence type="ECO:0000256" key="10">
    <source>
        <dbReference type="ARBA" id="ARBA00023016"/>
    </source>
</evidence>
<dbReference type="PROSITE" id="PS01351">
    <property type="entry name" value="MAPK"/>
    <property type="match status" value="1"/>
</dbReference>
<evidence type="ECO:0000256" key="1">
    <source>
        <dbReference type="ARBA" id="ARBA00001946"/>
    </source>
</evidence>
<evidence type="ECO:0000256" key="6">
    <source>
        <dbReference type="ARBA" id="ARBA00022679"/>
    </source>
</evidence>
<reference evidence="13" key="3">
    <citation type="submission" date="2025-09" db="UniProtKB">
        <authorList>
            <consortium name="Ensembl"/>
        </authorList>
    </citation>
    <scope>IDENTIFICATION</scope>
</reference>
<dbReference type="CDD" id="cd07851">
    <property type="entry name" value="STKc_p38"/>
    <property type="match status" value="1"/>
</dbReference>
<dbReference type="GO" id="GO:0004707">
    <property type="term" value="F:MAP kinase activity"/>
    <property type="evidence" value="ECO:0007669"/>
    <property type="project" value="UniProtKB-EC"/>
</dbReference>
<dbReference type="Pfam" id="PF00069">
    <property type="entry name" value="Pkinase"/>
    <property type="match status" value="1"/>
</dbReference>
<name>A0A669D0Z0_ORENI</name>
<organism evidence="13 14">
    <name type="scientific">Oreochromis niloticus</name>
    <name type="common">Nile tilapia</name>
    <name type="synonym">Tilapia nilotica</name>
    <dbReference type="NCBI Taxonomy" id="8128"/>
    <lineage>
        <taxon>Eukaryota</taxon>
        <taxon>Metazoa</taxon>
        <taxon>Chordata</taxon>
        <taxon>Craniata</taxon>
        <taxon>Vertebrata</taxon>
        <taxon>Euteleostomi</taxon>
        <taxon>Actinopterygii</taxon>
        <taxon>Neopterygii</taxon>
        <taxon>Teleostei</taxon>
        <taxon>Neoteleostei</taxon>
        <taxon>Acanthomorphata</taxon>
        <taxon>Ovalentaria</taxon>
        <taxon>Cichlomorphae</taxon>
        <taxon>Cichliformes</taxon>
        <taxon>Cichlidae</taxon>
        <taxon>African cichlids</taxon>
        <taxon>Pseudocrenilabrinae</taxon>
        <taxon>Oreochromini</taxon>
        <taxon>Oreochromis</taxon>
    </lineage>
</organism>
<dbReference type="Gene3D" id="3.30.200.20">
    <property type="entry name" value="Phosphorylase Kinase, domain 1"/>
    <property type="match status" value="1"/>
</dbReference>
<keyword evidence="6" id="KW-0808">Transferase</keyword>
<reference evidence="14" key="1">
    <citation type="submission" date="2012-01" db="EMBL/GenBank/DDBJ databases">
        <title>The Genome Sequence of Oreochromis niloticus (Nile Tilapia).</title>
        <authorList>
            <consortium name="Broad Institute Genome Assembly Team"/>
            <consortium name="Broad Institute Sequencing Platform"/>
            <person name="Di Palma F."/>
            <person name="Johnson J."/>
            <person name="Lander E.S."/>
            <person name="Lindblad-Toh K."/>
        </authorList>
    </citation>
    <scope>NUCLEOTIDE SEQUENCE [LARGE SCALE GENOMIC DNA]</scope>
</reference>
<feature type="domain" description="Protein kinase" evidence="12">
    <location>
        <begin position="30"/>
        <end position="302"/>
    </location>
</feature>
<dbReference type="SUPFAM" id="SSF56112">
    <property type="entry name" value="Protein kinase-like (PK-like)"/>
    <property type="match status" value="1"/>
</dbReference>
<dbReference type="EC" id="2.7.11.24" evidence="3"/>
<evidence type="ECO:0000313" key="14">
    <source>
        <dbReference type="Proteomes" id="UP000005207"/>
    </source>
</evidence>
<dbReference type="PROSITE" id="PS50011">
    <property type="entry name" value="PROTEIN_KINASE_DOM"/>
    <property type="match status" value="1"/>
</dbReference>
<evidence type="ECO:0000256" key="8">
    <source>
        <dbReference type="ARBA" id="ARBA00022777"/>
    </source>
</evidence>
<comment type="cofactor">
    <cofactor evidence="1">
        <name>Mg(2+)</name>
        <dbReference type="ChEBI" id="CHEBI:18420"/>
    </cofactor>
</comment>
<gene>
    <name evidence="13" type="primary">zgc:171775</name>
</gene>
<evidence type="ECO:0000256" key="3">
    <source>
        <dbReference type="ARBA" id="ARBA00012411"/>
    </source>
</evidence>
<keyword evidence="10" id="KW-0346">Stress response</keyword>
<keyword evidence="5" id="KW-0597">Phosphoprotein</keyword>
<dbReference type="GeneTree" id="ENSGT00940000166426"/>
<proteinExistence type="inferred from homology"/>
<evidence type="ECO:0000256" key="2">
    <source>
        <dbReference type="ARBA" id="ARBA00008832"/>
    </source>
</evidence>
<keyword evidence="9 11" id="KW-0067">ATP-binding</keyword>
<evidence type="ECO:0000256" key="5">
    <source>
        <dbReference type="ARBA" id="ARBA00022553"/>
    </source>
</evidence>
<evidence type="ECO:0000256" key="11">
    <source>
        <dbReference type="PROSITE-ProRule" id="PRU10141"/>
    </source>
</evidence>
<evidence type="ECO:0000256" key="7">
    <source>
        <dbReference type="ARBA" id="ARBA00022741"/>
    </source>
</evidence>
<evidence type="ECO:0000256" key="9">
    <source>
        <dbReference type="ARBA" id="ARBA00022840"/>
    </source>
</evidence>
<evidence type="ECO:0000256" key="4">
    <source>
        <dbReference type="ARBA" id="ARBA00022527"/>
    </source>
</evidence>